<feature type="region of interest" description="Disordered" evidence="1">
    <location>
        <begin position="145"/>
        <end position="171"/>
    </location>
</feature>
<comment type="caution">
    <text evidence="4">The sequence shown here is derived from an EMBL/GenBank/DDBJ whole genome shotgun (WGS) entry which is preliminary data.</text>
</comment>
<dbReference type="EMBL" id="LRQB01000004">
    <property type="protein sequence ID" value="KXA22967.1"/>
    <property type="molecule type" value="Genomic_DNA"/>
</dbReference>
<feature type="compositionally biased region" description="Basic and acidic residues" evidence="1">
    <location>
        <begin position="149"/>
        <end position="171"/>
    </location>
</feature>
<feature type="signal peptide" evidence="3">
    <location>
        <begin position="1"/>
        <end position="29"/>
    </location>
</feature>
<evidence type="ECO:0000256" key="3">
    <source>
        <dbReference type="SAM" id="SignalP"/>
    </source>
</evidence>
<gene>
    <name evidence="4" type="ORF">HMPREF3208_00054</name>
</gene>
<proteinExistence type="predicted"/>
<evidence type="ECO:0000313" key="5">
    <source>
        <dbReference type="Proteomes" id="UP000070687"/>
    </source>
</evidence>
<keyword evidence="3" id="KW-0732">Signal</keyword>
<protein>
    <submittedName>
        <fullName evidence="4">Signal peptide protein, YSIRK family</fullName>
    </submittedName>
</protein>
<feature type="transmembrane region" description="Helical" evidence="2">
    <location>
        <begin position="181"/>
        <end position="200"/>
    </location>
</feature>
<keyword evidence="2" id="KW-0472">Membrane</keyword>
<keyword evidence="2" id="KW-1133">Transmembrane helix</keyword>
<evidence type="ECO:0000313" key="4">
    <source>
        <dbReference type="EMBL" id="KXA22967.1"/>
    </source>
</evidence>
<dbReference type="Proteomes" id="UP000070687">
    <property type="component" value="Unassembled WGS sequence"/>
</dbReference>
<keyword evidence="2" id="KW-0812">Transmembrane</keyword>
<evidence type="ECO:0000256" key="1">
    <source>
        <dbReference type="SAM" id="MobiDB-lite"/>
    </source>
</evidence>
<reference evidence="4 5" key="1">
    <citation type="submission" date="2016-01" db="EMBL/GenBank/DDBJ databases">
        <authorList>
            <person name="Oliw E.H."/>
        </authorList>
    </citation>
    <scope>NUCLEOTIDE SEQUENCE [LARGE SCALE GENOMIC DNA]</scope>
    <source>
        <strain evidence="4 5">PSS_7772B</strain>
    </source>
</reference>
<organism evidence="4 5">
    <name type="scientific">Gardnerella vaginalis</name>
    <dbReference type="NCBI Taxonomy" id="2702"/>
    <lineage>
        <taxon>Bacteria</taxon>
        <taxon>Bacillati</taxon>
        <taxon>Actinomycetota</taxon>
        <taxon>Actinomycetes</taxon>
        <taxon>Bifidobacteriales</taxon>
        <taxon>Bifidobacteriaceae</taxon>
        <taxon>Gardnerella</taxon>
    </lineage>
</organism>
<evidence type="ECO:0000256" key="2">
    <source>
        <dbReference type="SAM" id="Phobius"/>
    </source>
</evidence>
<sequence length="214" mass="23386">MRARGNKKFTAGIISAALLFAGISTPTLAQASNLHSNRPKYVSNAPKQVKQTDVAAKNVAGMVNDLIPAPTQHFGKPDGKLPEVRTSISYVDGDSTDNHADTNKTHKILRPGSKLTLRATAKFIVPEDGDVFRPYLRLAIPKIPPVTEKPSEDKTSVDHNPRHNDNTTSYDHMKNELAKTGVSAIVLVVAAVVMFALGLMNKLKLHLRRGKHRE</sequence>
<accession>A0A133P322</accession>
<name>A0A133P322_GARVA</name>
<dbReference type="PATRIC" id="fig|2702.100.peg.48"/>
<dbReference type="AlphaFoldDB" id="A0A133P322"/>
<feature type="chain" id="PRO_5038893781" evidence="3">
    <location>
        <begin position="30"/>
        <end position="214"/>
    </location>
</feature>